<reference evidence="1 2" key="1">
    <citation type="submission" date="2016-01" db="EMBL/GenBank/DDBJ databases">
        <authorList>
            <person name="Oliw E.H."/>
        </authorList>
    </citation>
    <scope>NUCLEOTIDE SEQUENCE [LARGE SCALE GENOMIC DNA]</scope>
    <source>
        <strain evidence="1 2">Kerr 14</strain>
    </source>
</reference>
<sequence>MAVAVVAVMSVQPTSEKRTVPQLAGSAALAALNVMEEIAAAKTRQRLLFANIACSLFFRSLAIINICRTQSTRVHLRALAHRLRQNGENVGIQRCNVEKGQAVEICVFPTAILFNQRLPRQKTQDAASAGEPGPVCEAWCAD</sequence>
<evidence type="ECO:0000313" key="2">
    <source>
        <dbReference type="Proteomes" id="UP000191897"/>
    </source>
</evidence>
<name>A0A1S7NY61_AGRTU</name>
<proteinExistence type="predicted"/>
<organism evidence="1 2">
    <name type="scientific">Agrobacterium tumefaciens str. Kerr 14</name>
    <dbReference type="NCBI Taxonomy" id="1183424"/>
    <lineage>
        <taxon>Bacteria</taxon>
        <taxon>Pseudomonadati</taxon>
        <taxon>Pseudomonadota</taxon>
        <taxon>Alphaproteobacteria</taxon>
        <taxon>Hyphomicrobiales</taxon>
        <taxon>Rhizobiaceae</taxon>
        <taxon>Rhizobium/Agrobacterium group</taxon>
        <taxon>Agrobacterium</taxon>
        <taxon>Agrobacterium tumefaciens complex</taxon>
    </lineage>
</organism>
<accession>A0A1S7NY61</accession>
<protein>
    <submittedName>
        <fullName evidence="1">Uncharacterized protein</fullName>
    </submittedName>
</protein>
<gene>
    <name evidence="1" type="ORF">AGR4C_Cc130064</name>
</gene>
<dbReference type="Proteomes" id="UP000191897">
    <property type="component" value="Unassembled WGS sequence"/>
</dbReference>
<evidence type="ECO:0000313" key="1">
    <source>
        <dbReference type="EMBL" id="CUX13239.1"/>
    </source>
</evidence>
<dbReference type="AlphaFoldDB" id="A0A1S7NY61"/>
<dbReference type="EMBL" id="FBWC01000005">
    <property type="protein sequence ID" value="CUX13239.1"/>
    <property type="molecule type" value="Genomic_DNA"/>
</dbReference>